<dbReference type="EMBL" id="LR796461">
    <property type="protein sequence ID" value="CAB4146099.1"/>
    <property type="molecule type" value="Genomic_DNA"/>
</dbReference>
<accession>A0A6J5LRZ5</accession>
<evidence type="ECO:0000313" key="8">
    <source>
        <dbReference type="EMBL" id="CAB4192042.1"/>
    </source>
</evidence>
<gene>
    <name evidence="6" type="ORF">UFOVP1031_79</name>
    <name evidence="7" type="ORF">UFOVP1172_56</name>
    <name evidence="8" type="ORF">UFOVP1240_118</name>
    <name evidence="9" type="ORF">UFOVP1486_18</name>
    <name evidence="11" type="ORF">UFOVP1578_151</name>
    <name evidence="10" type="ORF">UFOVP1630_143</name>
    <name evidence="1" type="ORF">UFOVP288_135</name>
    <name evidence="2" type="ORF">UFOVP483_61</name>
    <name evidence="3" type="ORF">UFOVP573_137</name>
    <name evidence="4" type="ORF">UFOVP769_135</name>
    <name evidence="5" type="ORF">UFOVP962_103</name>
</gene>
<sequence length="337" mass="38768">MKKISWFSLNHQDASGETWYSQGYYNAAIATIKALQAKECAVFYTREDIPFHVSFCPPTYYQMKSKYNVGYTPWESTKIPPHWLDNMRKCDEVWATSDFIRDVYIKNNVNANVFTIPHGISEDFSILERELTGRFNFLHVGGDSKRKNAQMAVDAFLDLYDGNDDFRLVLKYNKFCLAEVYLDSKLVPATYHPQIIAIPENFSTDDLVALYHKCHCMIYPTMGEGFGMIPFEAIATGLPTIVTNLTGCADFAKYGIPLEASFIKADWQDHLYDCDTGEWASPDYQQLLDSMENVVNEYDDFKKYALKSAKILHSEWSWASVADKILTRLEFYENSLL</sequence>
<evidence type="ECO:0000313" key="2">
    <source>
        <dbReference type="EMBL" id="CAB4146099.1"/>
    </source>
</evidence>
<dbReference type="GO" id="GO:0016740">
    <property type="term" value="F:transferase activity"/>
    <property type="evidence" value="ECO:0007669"/>
    <property type="project" value="UniProtKB-KW"/>
</dbReference>
<keyword evidence="1" id="KW-0808">Transferase</keyword>
<dbReference type="EMBL" id="LR796305">
    <property type="protein sequence ID" value="CAB4135790.1"/>
    <property type="molecule type" value="Genomic_DNA"/>
</dbReference>
<dbReference type="EMBL" id="LR796917">
    <property type="protein sequence ID" value="CAB4174976.1"/>
    <property type="molecule type" value="Genomic_DNA"/>
</dbReference>
<dbReference type="EMBL" id="LR798423">
    <property type="protein sequence ID" value="CAB5230858.1"/>
    <property type="molecule type" value="Genomic_DNA"/>
</dbReference>
<dbReference type="EMBL" id="LR796709">
    <property type="protein sequence ID" value="CAB4161621.1"/>
    <property type="molecule type" value="Genomic_DNA"/>
</dbReference>
<dbReference type="EMBL" id="LR796548">
    <property type="protein sequence ID" value="CAB4151070.1"/>
    <property type="molecule type" value="Genomic_DNA"/>
</dbReference>
<dbReference type="EMBL" id="LR797180">
    <property type="protein sequence ID" value="CAB4192042.1"/>
    <property type="molecule type" value="Genomic_DNA"/>
</dbReference>
<name>A0A6J5LRZ5_9CAUD</name>
<dbReference type="PANTHER" id="PTHR46656">
    <property type="entry name" value="PUTATIVE-RELATED"/>
    <property type="match status" value="1"/>
</dbReference>
<dbReference type="EMBL" id="LR797130">
    <property type="protein sequence ID" value="CAB4188689.1"/>
    <property type="molecule type" value="Genomic_DNA"/>
</dbReference>
<evidence type="ECO:0000313" key="9">
    <source>
        <dbReference type="EMBL" id="CAB4215869.1"/>
    </source>
</evidence>
<proteinExistence type="predicted"/>
<dbReference type="PANTHER" id="PTHR46656:SF3">
    <property type="entry name" value="PUTATIVE-RELATED"/>
    <property type="match status" value="1"/>
</dbReference>
<evidence type="ECO:0000313" key="4">
    <source>
        <dbReference type="EMBL" id="CAB4161621.1"/>
    </source>
</evidence>
<dbReference type="EMBL" id="LR797434">
    <property type="protein sequence ID" value="CAB4215869.1"/>
    <property type="molecule type" value="Genomic_DNA"/>
</dbReference>
<evidence type="ECO:0000313" key="5">
    <source>
        <dbReference type="EMBL" id="CAB4174976.1"/>
    </source>
</evidence>
<dbReference type="Gene3D" id="3.40.50.2000">
    <property type="entry name" value="Glycogen Phosphorylase B"/>
    <property type="match status" value="1"/>
</dbReference>
<dbReference type="EMBL" id="LR797492">
    <property type="protein sequence ID" value="CAB4220214.1"/>
    <property type="molecule type" value="Genomic_DNA"/>
</dbReference>
<evidence type="ECO:0000313" key="3">
    <source>
        <dbReference type="EMBL" id="CAB4151070.1"/>
    </source>
</evidence>
<evidence type="ECO:0000313" key="7">
    <source>
        <dbReference type="EMBL" id="CAB4188689.1"/>
    </source>
</evidence>
<organism evidence="1">
    <name type="scientific">uncultured Caudovirales phage</name>
    <dbReference type="NCBI Taxonomy" id="2100421"/>
    <lineage>
        <taxon>Viruses</taxon>
        <taxon>Duplodnaviria</taxon>
        <taxon>Heunggongvirae</taxon>
        <taxon>Uroviricota</taxon>
        <taxon>Caudoviricetes</taxon>
        <taxon>Peduoviridae</taxon>
        <taxon>Maltschvirus</taxon>
        <taxon>Maltschvirus maltsch</taxon>
    </lineage>
</organism>
<dbReference type="EMBL" id="LR796980">
    <property type="protein sequence ID" value="CAB4179368.1"/>
    <property type="molecule type" value="Genomic_DNA"/>
</dbReference>
<evidence type="ECO:0000313" key="10">
    <source>
        <dbReference type="EMBL" id="CAB4220214.1"/>
    </source>
</evidence>
<evidence type="ECO:0000313" key="6">
    <source>
        <dbReference type="EMBL" id="CAB4179368.1"/>
    </source>
</evidence>
<protein>
    <submittedName>
        <fullName evidence="1">RfaG Glycosyltransferase</fullName>
    </submittedName>
</protein>
<reference evidence="1" key="1">
    <citation type="submission" date="2020-04" db="EMBL/GenBank/DDBJ databases">
        <authorList>
            <person name="Chiriac C."/>
            <person name="Salcher M."/>
            <person name="Ghai R."/>
            <person name="Kavagutti S V."/>
        </authorList>
    </citation>
    <scope>NUCLEOTIDE SEQUENCE</scope>
</reference>
<dbReference type="Pfam" id="PF20706">
    <property type="entry name" value="GT4-conflict"/>
    <property type="match status" value="1"/>
</dbReference>
<evidence type="ECO:0000313" key="11">
    <source>
        <dbReference type="EMBL" id="CAB5230858.1"/>
    </source>
</evidence>
<evidence type="ECO:0000313" key="1">
    <source>
        <dbReference type="EMBL" id="CAB4135790.1"/>
    </source>
</evidence>
<dbReference type="SUPFAM" id="SSF53756">
    <property type="entry name" value="UDP-Glycosyltransferase/glycogen phosphorylase"/>
    <property type="match status" value="1"/>
</dbReference>